<dbReference type="EMBL" id="CAJNNW010026408">
    <property type="protein sequence ID" value="CAE8685069.1"/>
    <property type="molecule type" value="Genomic_DNA"/>
</dbReference>
<dbReference type="Proteomes" id="UP000654075">
    <property type="component" value="Unassembled WGS sequence"/>
</dbReference>
<reference evidence="3" key="1">
    <citation type="submission" date="2021-02" db="EMBL/GenBank/DDBJ databases">
        <authorList>
            <person name="Dougan E. K."/>
            <person name="Rhodes N."/>
            <person name="Thang M."/>
            <person name="Chan C."/>
        </authorList>
    </citation>
    <scope>NUCLEOTIDE SEQUENCE</scope>
</reference>
<keyword evidence="1" id="KW-0106">Calcium</keyword>
<dbReference type="Pfam" id="PF13833">
    <property type="entry name" value="EF-hand_8"/>
    <property type="match status" value="1"/>
</dbReference>
<organism evidence="3 5">
    <name type="scientific">Polarella glacialis</name>
    <name type="common">Dinoflagellate</name>
    <dbReference type="NCBI Taxonomy" id="89957"/>
    <lineage>
        <taxon>Eukaryota</taxon>
        <taxon>Sar</taxon>
        <taxon>Alveolata</taxon>
        <taxon>Dinophyceae</taxon>
        <taxon>Suessiales</taxon>
        <taxon>Suessiaceae</taxon>
        <taxon>Polarella</taxon>
    </lineage>
</organism>
<protein>
    <recommendedName>
        <fullName evidence="2">EF-hand domain-containing protein</fullName>
    </recommendedName>
</protein>
<dbReference type="Gene3D" id="1.10.238.10">
    <property type="entry name" value="EF-hand"/>
    <property type="match status" value="2"/>
</dbReference>
<gene>
    <name evidence="3" type="ORF">PGLA1383_LOCUS47055</name>
    <name evidence="4" type="ORF">PGLA2088_LOCUS24284</name>
</gene>
<evidence type="ECO:0000313" key="4">
    <source>
        <dbReference type="EMBL" id="CAE8685069.1"/>
    </source>
</evidence>
<dbReference type="SMART" id="SM00054">
    <property type="entry name" value="EFh"/>
    <property type="match status" value="4"/>
</dbReference>
<dbReference type="PROSITE" id="PS00018">
    <property type="entry name" value="EF_HAND_1"/>
    <property type="match status" value="2"/>
</dbReference>
<evidence type="ECO:0000259" key="2">
    <source>
        <dbReference type="PROSITE" id="PS50222"/>
    </source>
</evidence>
<sequence>MGAQVCACASLSSAKVNRSPIEELQLFKEYYVTNMMTKGAAGKKKGLRESFKDMGGGNDGNITREEMVKYLKKNAYPGDASALFDLLDVDNEGLVTTAEFAAITKEDFIKNGPLMAFKHFIMYNFGSVDGAFKKILKEHDDGDAKLEIEEFTRCLEALDYKGDPEIVFKCLDEDKDQELTLNEFRAAVGRICRADKESAAEVRKSARKNAKK</sequence>
<dbReference type="Proteomes" id="UP000626109">
    <property type="component" value="Unassembled WGS sequence"/>
</dbReference>
<dbReference type="InterPro" id="IPR011992">
    <property type="entry name" value="EF-hand-dom_pair"/>
</dbReference>
<dbReference type="EMBL" id="CAJNNV010029970">
    <property type="protein sequence ID" value="CAE8630874.1"/>
    <property type="molecule type" value="Genomic_DNA"/>
</dbReference>
<dbReference type="GO" id="GO:0005509">
    <property type="term" value="F:calcium ion binding"/>
    <property type="evidence" value="ECO:0007669"/>
    <property type="project" value="InterPro"/>
</dbReference>
<proteinExistence type="predicted"/>
<evidence type="ECO:0000313" key="3">
    <source>
        <dbReference type="EMBL" id="CAE8630874.1"/>
    </source>
</evidence>
<comment type="caution">
    <text evidence="3">The sequence shown here is derived from an EMBL/GenBank/DDBJ whole genome shotgun (WGS) entry which is preliminary data.</text>
</comment>
<dbReference type="InterPro" id="IPR018247">
    <property type="entry name" value="EF_Hand_1_Ca_BS"/>
</dbReference>
<accession>A0A813GZW7</accession>
<evidence type="ECO:0000256" key="1">
    <source>
        <dbReference type="ARBA" id="ARBA00022837"/>
    </source>
</evidence>
<feature type="domain" description="EF-hand" evidence="2">
    <location>
        <begin position="42"/>
        <end position="77"/>
    </location>
</feature>
<dbReference type="AlphaFoldDB" id="A0A813GZW7"/>
<name>A0A813GZW7_POLGL</name>
<evidence type="ECO:0000313" key="5">
    <source>
        <dbReference type="Proteomes" id="UP000654075"/>
    </source>
</evidence>
<dbReference type="SUPFAM" id="SSF47473">
    <property type="entry name" value="EF-hand"/>
    <property type="match status" value="1"/>
</dbReference>
<dbReference type="InterPro" id="IPR002048">
    <property type="entry name" value="EF_hand_dom"/>
</dbReference>
<keyword evidence="5" id="KW-1185">Reference proteome</keyword>
<dbReference type="PROSITE" id="PS50222">
    <property type="entry name" value="EF_HAND_2"/>
    <property type="match status" value="2"/>
</dbReference>
<dbReference type="OrthoDB" id="416848at2759"/>
<feature type="domain" description="EF-hand" evidence="2">
    <location>
        <begin position="159"/>
        <end position="194"/>
    </location>
</feature>